<comment type="caution">
    <text evidence="2">The sequence shown here is derived from an EMBL/GenBank/DDBJ whole genome shotgun (WGS) entry which is preliminary data.</text>
</comment>
<gene>
    <name evidence="2" type="ORF">POF45_26850</name>
</gene>
<feature type="region of interest" description="Disordered" evidence="1">
    <location>
        <begin position="288"/>
        <end position="308"/>
    </location>
</feature>
<protein>
    <submittedName>
        <fullName evidence="2">DUF2213 domain-containing protein</fullName>
    </submittedName>
</protein>
<evidence type="ECO:0000313" key="3">
    <source>
        <dbReference type="Proteomes" id="UP001159100"/>
    </source>
</evidence>
<feature type="region of interest" description="Disordered" evidence="1">
    <location>
        <begin position="233"/>
        <end position="257"/>
    </location>
</feature>
<reference evidence="2 3" key="1">
    <citation type="submission" date="2023-02" db="EMBL/GenBank/DDBJ databases">
        <title>Pseudomonas chrutzelriedensis sp. nov., a potently antifungal strain isolated from moss.</title>
        <authorList>
            <person name="Schnyder A."/>
            <person name="Kalawong R."/>
            <person name="Eberl L."/>
            <person name="Agnoli K."/>
        </authorList>
    </citation>
    <scope>NUCLEOTIDE SEQUENCE [LARGE SCALE GENOMIC DNA]</scope>
    <source>
        <strain evidence="2 3">681</strain>
    </source>
</reference>
<dbReference type="RefSeq" id="WP_282317124.1">
    <property type="nucleotide sequence ID" value="NZ_JARBWL010000002.1"/>
</dbReference>
<name>A0ABT6QVU6_9PSED</name>
<feature type="compositionally biased region" description="Acidic residues" evidence="1">
    <location>
        <begin position="233"/>
        <end position="248"/>
    </location>
</feature>
<keyword evidence="3" id="KW-1185">Reference proteome</keyword>
<dbReference type="InterPro" id="IPR016913">
    <property type="entry name" value="UCP029215"/>
</dbReference>
<organism evidence="2 3">
    <name type="scientific">Pseudomonas fungipugnans</name>
    <dbReference type="NCBI Taxonomy" id="3024217"/>
    <lineage>
        <taxon>Bacteria</taxon>
        <taxon>Pseudomonadati</taxon>
        <taxon>Pseudomonadota</taxon>
        <taxon>Gammaproteobacteria</taxon>
        <taxon>Pseudomonadales</taxon>
        <taxon>Pseudomonadaceae</taxon>
        <taxon>Pseudomonas</taxon>
    </lineage>
</organism>
<accession>A0ABT6QVU6</accession>
<evidence type="ECO:0000313" key="2">
    <source>
        <dbReference type="EMBL" id="MDI2595014.1"/>
    </source>
</evidence>
<dbReference type="PIRSF" id="PIRSF029215">
    <property type="entry name" value="UCP029215"/>
    <property type="match status" value="1"/>
</dbReference>
<dbReference type="EMBL" id="JARBWL010000002">
    <property type="protein sequence ID" value="MDI2595014.1"/>
    <property type="molecule type" value="Genomic_DNA"/>
</dbReference>
<sequence length="447" mass="48589">MHVRTQDEAGRWFAPERLSARQRMTPEGFLLCEAVPIARTGTLLYDESELVNDDGPLVQGGSGGLVTIERNPDQVFRAETIASFEGKPVTLSHPDDFVNPSNWRELSVGITQNVRQGDGIENDLMLADLLITDAEAISLVRAPVDAATGQPVSPLRQVSCGYDADYEQLAVGRGRQMNIVGNHVALVERGRCGPRCAIGDSDDMRTTDAKPQKRTWMDRVRTAFKAKDEAALEEALEGAETGDEEEEEEGKKSVKTGDSKTLDAILKTMKSLDKRMGDMEEEVKKITEDDEVDGDGKTTDNLLDPEPVSKTTEALGTAYTGDAEVMTDLRSRAEVLAPGVTFAARSSKVKTSDHVCTCQRSALSAAMQTADGKSVVEPFLIGRDLSKLTADQVSAVFVGASELAKARNNGAGARSSISTKDFGRAPLSVDEINKRNREFWNPSQNRH</sequence>
<dbReference type="Proteomes" id="UP001159100">
    <property type="component" value="Unassembled WGS sequence"/>
</dbReference>
<evidence type="ECO:0000256" key="1">
    <source>
        <dbReference type="SAM" id="MobiDB-lite"/>
    </source>
</evidence>
<dbReference type="Pfam" id="PF09979">
    <property type="entry name" value="DUF2213"/>
    <property type="match status" value="1"/>
</dbReference>
<proteinExistence type="predicted"/>